<dbReference type="Proteomes" id="UP000054937">
    <property type="component" value="Unassembled WGS sequence"/>
</dbReference>
<dbReference type="InParanoid" id="A0A0V0R0S7"/>
<feature type="transmembrane region" description="Helical" evidence="7">
    <location>
        <begin position="202"/>
        <end position="226"/>
    </location>
</feature>
<feature type="transmembrane region" description="Helical" evidence="7">
    <location>
        <begin position="444"/>
        <end position="462"/>
    </location>
</feature>
<feature type="transmembrane region" description="Helical" evidence="7">
    <location>
        <begin position="24"/>
        <end position="43"/>
    </location>
</feature>
<keyword evidence="2" id="KW-0808">Transferase</keyword>
<dbReference type="OrthoDB" id="286734at2759"/>
<evidence type="ECO:0000313" key="9">
    <source>
        <dbReference type="Proteomes" id="UP000054937"/>
    </source>
</evidence>
<dbReference type="GO" id="GO:0016746">
    <property type="term" value="F:acyltransferase activity"/>
    <property type="evidence" value="ECO:0007669"/>
    <property type="project" value="UniProtKB-KW"/>
</dbReference>
<dbReference type="OMA" id="WHGTRPG"/>
<evidence type="ECO:0000256" key="2">
    <source>
        <dbReference type="ARBA" id="ARBA00022679"/>
    </source>
</evidence>
<evidence type="ECO:0000256" key="6">
    <source>
        <dbReference type="ARBA" id="ARBA00023315"/>
    </source>
</evidence>
<dbReference type="Pfam" id="PF03062">
    <property type="entry name" value="MBOAT"/>
    <property type="match status" value="1"/>
</dbReference>
<protein>
    <recommendedName>
        <fullName evidence="10">Membrane bound O-acyl transferase, MBOAT</fullName>
    </recommendedName>
</protein>
<dbReference type="GO" id="GO:0030258">
    <property type="term" value="P:lipid modification"/>
    <property type="evidence" value="ECO:0007669"/>
    <property type="project" value="TreeGrafter"/>
</dbReference>
<evidence type="ECO:0000313" key="8">
    <source>
        <dbReference type="EMBL" id="KRX08124.1"/>
    </source>
</evidence>
<evidence type="ECO:0000256" key="5">
    <source>
        <dbReference type="ARBA" id="ARBA00023136"/>
    </source>
</evidence>
<keyword evidence="5 7" id="KW-0472">Membrane</keyword>
<keyword evidence="6" id="KW-0012">Acyltransferase</keyword>
<gene>
    <name evidence="8" type="ORF">PPERSA_01669</name>
</gene>
<proteinExistence type="predicted"/>
<feature type="transmembrane region" description="Helical" evidence="7">
    <location>
        <begin position="63"/>
        <end position="82"/>
    </location>
</feature>
<dbReference type="InterPro" id="IPR049941">
    <property type="entry name" value="LPLAT_7/PORCN-like"/>
</dbReference>
<keyword evidence="4 7" id="KW-1133">Transmembrane helix</keyword>
<evidence type="ECO:0008006" key="10">
    <source>
        <dbReference type="Google" id="ProtNLM"/>
    </source>
</evidence>
<dbReference type="AlphaFoldDB" id="A0A0V0R0S7"/>
<evidence type="ECO:0000256" key="3">
    <source>
        <dbReference type="ARBA" id="ARBA00022692"/>
    </source>
</evidence>
<feature type="transmembrane region" description="Helical" evidence="7">
    <location>
        <begin position="113"/>
        <end position="138"/>
    </location>
</feature>
<name>A0A0V0R0S7_PSEPJ</name>
<comment type="subcellular location">
    <subcellularLocation>
        <location evidence="1">Membrane</location>
        <topology evidence="1">Multi-pass membrane protein</topology>
    </subcellularLocation>
</comment>
<sequence>MVFSHIEESFMILSDSSGVAVDQLKFVIGLMSIIPLGFVFSFIKSAWLRHFYGIFFGLFLEYVVYGIGIISMLLQTVIVYLLAKYVKNCGKIIMIETMIFVSAHHIYRQIYDYGGWTLDVSTILMMAVCKFTSFGYCVEDGRKKQSELSQDQNLRKIERLPHFLEFFSYIHFFGSSICGPAFDFYDFRLFINRIGVMGKIPFIGLVKATTFDFVCGAFFMAGTVLVSNKFDLGYIATNEFGEQHSWFYKFFYYNLVVTLLRFKYYGGWYMATAGLTATGLTYNGQDEKTQSEKFDRIVQCHPLNVELTHEIKTKVANWNMSVQAWLQRYVYFRLYSPAQIKADKKKANTAQNFTLMVSAFWHGFYPGYYTSFFQWGMMLTMNKMFYKWGVNYPQFWKKIENAVTYPVYYVVRFVFLNGLFNFFGCGFVLLSLEANWTFYQNLNFIPNIIVFAITSYLLATNIGQKPPKNKEETKSDKKAQ</sequence>
<feature type="transmembrane region" description="Helical" evidence="7">
    <location>
        <begin position="163"/>
        <end position="182"/>
    </location>
</feature>
<reference evidence="8 9" key="1">
    <citation type="journal article" date="2015" name="Sci. Rep.">
        <title>Genome of the facultative scuticociliatosis pathogen Pseudocohnilembus persalinus provides insight into its virulence through horizontal gene transfer.</title>
        <authorList>
            <person name="Xiong J."/>
            <person name="Wang G."/>
            <person name="Cheng J."/>
            <person name="Tian M."/>
            <person name="Pan X."/>
            <person name="Warren A."/>
            <person name="Jiang C."/>
            <person name="Yuan D."/>
            <person name="Miao W."/>
        </authorList>
    </citation>
    <scope>NUCLEOTIDE SEQUENCE [LARGE SCALE GENOMIC DNA]</scope>
    <source>
        <strain evidence="8">36N120E</strain>
    </source>
</reference>
<feature type="transmembrane region" description="Helical" evidence="7">
    <location>
        <begin position="407"/>
        <end position="432"/>
    </location>
</feature>
<evidence type="ECO:0000256" key="4">
    <source>
        <dbReference type="ARBA" id="ARBA00022989"/>
    </source>
</evidence>
<dbReference type="GO" id="GO:0016020">
    <property type="term" value="C:membrane"/>
    <property type="evidence" value="ECO:0007669"/>
    <property type="project" value="UniProtKB-SubCell"/>
</dbReference>
<dbReference type="PANTHER" id="PTHR13906">
    <property type="entry name" value="PORCUPINE"/>
    <property type="match status" value="1"/>
</dbReference>
<organism evidence="8 9">
    <name type="scientific">Pseudocohnilembus persalinus</name>
    <name type="common">Ciliate</name>
    <dbReference type="NCBI Taxonomy" id="266149"/>
    <lineage>
        <taxon>Eukaryota</taxon>
        <taxon>Sar</taxon>
        <taxon>Alveolata</taxon>
        <taxon>Ciliophora</taxon>
        <taxon>Intramacronucleata</taxon>
        <taxon>Oligohymenophorea</taxon>
        <taxon>Scuticociliatia</taxon>
        <taxon>Philasterida</taxon>
        <taxon>Pseudocohnilembidae</taxon>
        <taxon>Pseudocohnilembus</taxon>
    </lineage>
</organism>
<keyword evidence="9" id="KW-1185">Reference proteome</keyword>
<dbReference type="PANTHER" id="PTHR13906:SF4">
    <property type="entry name" value="LYSOPHOSPHOLIPID ACYLTRANSFERASE 6"/>
    <property type="match status" value="1"/>
</dbReference>
<accession>A0A0V0R0S7</accession>
<evidence type="ECO:0000256" key="7">
    <source>
        <dbReference type="SAM" id="Phobius"/>
    </source>
</evidence>
<evidence type="ECO:0000256" key="1">
    <source>
        <dbReference type="ARBA" id="ARBA00004141"/>
    </source>
</evidence>
<keyword evidence="3 7" id="KW-0812">Transmembrane</keyword>
<comment type="caution">
    <text evidence="8">The sequence shown here is derived from an EMBL/GenBank/DDBJ whole genome shotgun (WGS) entry which is preliminary data.</text>
</comment>
<dbReference type="InterPro" id="IPR004299">
    <property type="entry name" value="MBOAT_fam"/>
</dbReference>
<dbReference type="EMBL" id="LDAU01000073">
    <property type="protein sequence ID" value="KRX08124.1"/>
    <property type="molecule type" value="Genomic_DNA"/>
</dbReference>